<dbReference type="KEGG" id="dja:HY57_01885"/>
<dbReference type="PATRIC" id="fig|1217721.7.peg.396"/>
<dbReference type="HOGENOM" id="CLU_2769232_0_0_6"/>
<reference evidence="1 2" key="1">
    <citation type="submission" date="2014-07" db="EMBL/GenBank/DDBJ databases">
        <title>Complete Genome Sequence of Dyella japonica Strain A8 Isolated from Malaysian Tropical Soil.</title>
        <authorList>
            <person name="Hui R.K.H."/>
            <person name="Chen J.-W."/>
            <person name="Chan K.-G."/>
            <person name="Leung F.C.C."/>
        </authorList>
    </citation>
    <scope>NUCLEOTIDE SEQUENCE [LARGE SCALE GENOMIC DNA]</scope>
    <source>
        <strain evidence="1 2">A8</strain>
    </source>
</reference>
<gene>
    <name evidence="1" type="ORF">HY57_01885</name>
</gene>
<keyword evidence="2" id="KW-1185">Reference proteome</keyword>
<name>A0A075K1I7_9GAMM</name>
<dbReference type="Proteomes" id="UP000027987">
    <property type="component" value="Chromosome"/>
</dbReference>
<dbReference type="EMBL" id="CP008884">
    <property type="protein sequence ID" value="AIF46098.1"/>
    <property type="molecule type" value="Genomic_DNA"/>
</dbReference>
<proteinExistence type="predicted"/>
<organism evidence="1 2">
    <name type="scientific">Dyella japonica A8</name>
    <dbReference type="NCBI Taxonomy" id="1217721"/>
    <lineage>
        <taxon>Bacteria</taxon>
        <taxon>Pseudomonadati</taxon>
        <taxon>Pseudomonadota</taxon>
        <taxon>Gammaproteobacteria</taxon>
        <taxon>Lysobacterales</taxon>
        <taxon>Rhodanobacteraceae</taxon>
        <taxon>Dyella</taxon>
    </lineage>
</organism>
<evidence type="ECO:0000313" key="2">
    <source>
        <dbReference type="Proteomes" id="UP000027987"/>
    </source>
</evidence>
<protein>
    <submittedName>
        <fullName evidence="1">Uncharacterized protein</fullName>
    </submittedName>
</protein>
<sequence>MWLEHGKLGMMGDPKSVADTYFRVVPSELHTARGGTGRGADAGRAMEPLAPVRLSYTRLVESAAPPHQD</sequence>
<evidence type="ECO:0000313" key="1">
    <source>
        <dbReference type="EMBL" id="AIF46098.1"/>
    </source>
</evidence>
<accession>A0A075K1I7</accession>
<dbReference type="STRING" id="1217721.HY57_01885"/>
<dbReference type="AlphaFoldDB" id="A0A075K1I7"/>